<protein>
    <recommendedName>
        <fullName evidence="12">Tryptophan synthase beta chain</fullName>
        <ecNumber evidence="12">4.2.1.20</ecNumber>
    </recommendedName>
</protein>
<dbReference type="PANTHER" id="PTHR48077">
    <property type="entry name" value="TRYPTOPHAN SYNTHASE-RELATED"/>
    <property type="match status" value="1"/>
</dbReference>
<keyword evidence="6 12" id="KW-0028">Amino-acid biosynthesis</keyword>
<evidence type="ECO:0000256" key="4">
    <source>
        <dbReference type="ARBA" id="ARBA00009982"/>
    </source>
</evidence>
<dbReference type="GO" id="GO:0004834">
    <property type="term" value="F:tryptophan synthase activity"/>
    <property type="evidence" value="ECO:0007669"/>
    <property type="project" value="UniProtKB-UniRule"/>
</dbReference>
<comment type="catalytic activity">
    <reaction evidence="11 12">
        <text>(1S,2R)-1-C-(indol-3-yl)glycerol 3-phosphate + L-serine = D-glyceraldehyde 3-phosphate + L-tryptophan + H2O</text>
        <dbReference type="Rhea" id="RHEA:10532"/>
        <dbReference type="ChEBI" id="CHEBI:15377"/>
        <dbReference type="ChEBI" id="CHEBI:33384"/>
        <dbReference type="ChEBI" id="CHEBI:57912"/>
        <dbReference type="ChEBI" id="CHEBI:58866"/>
        <dbReference type="ChEBI" id="CHEBI:59776"/>
        <dbReference type="EC" id="4.2.1.20"/>
    </reaction>
</comment>
<dbReference type="PROSITE" id="PS00168">
    <property type="entry name" value="TRP_SYNTHASE_BETA"/>
    <property type="match status" value="1"/>
</dbReference>
<dbReference type="NCBIfam" id="TIGR01415">
    <property type="entry name" value="trpB_rel"/>
    <property type="match status" value="1"/>
</dbReference>
<dbReference type="UniPathway" id="UPA00035">
    <property type="reaction ID" value="UER00044"/>
</dbReference>
<comment type="subunit">
    <text evidence="5 12">Tetramer of two alpha and two beta chains.</text>
</comment>
<dbReference type="AlphaFoldDB" id="H2C8D0"/>
<dbReference type="HAMAP" id="MF_00133">
    <property type="entry name" value="Trp_synth_beta"/>
    <property type="match status" value="1"/>
</dbReference>
<comment type="function">
    <text evidence="2 12">The beta subunit is responsible for the synthesis of L-tryptophan from indole and L-serine.</text>
</comment>
<reference evidence="14 15" key="1">
    <citation type="submission" date="2012-01" db="EMBL/GenBank/DDBJ databases">
        <title>Improved High-Quality Draft sequence of Metallosphaera yellowstonensis MK1.</title>
        <authorList>
            <consortium name="US DOE Joint Genome Institute"/>
            <person name="Lucas S."/>
            <person name="Han J."/>
            <person name="Cheng J.-F."/>
            <person name="Goodwin L."/>
            <person name="Pitluck S."/>
            <person name="Peters L."/>
            <person name="Teshima H."/>
            <person name="Detter J.C."/>
            <person name="Han C."/>
            <person name="Tapia R."/>
            <person name="Land M."/>
            <person name="Hauser L."/>
            <person name="Kyrpides N."/>
            <person name="Kozubal M."/>
            <person name="Macur R.E."/>
            <person name="Jay Z."/>
            <person name="Inskeep W."/>
            <person name="Woyke T."/>
        </authorList>
    </citation>
    <scope>NUCLEOTIDE SEQUENCE [LARGE SCALE GENOMIC DNA]</scope>
    <source>
        <strain evidence="14 15">MK1</strain>
    </source>
</reference>
<accession>H2C8D0</accession>
<evidence type="ECO:0000313" key="14">
    <source>
        <dbReference type="EMBL" id="EHP68406.1"/>
    </source>
</evidence>
<evidence type="ECO:0000256" key="7">
    <source>
        <dbReference type="ARBA" id="ARBA00022822"/>
    </source>
</evidence>
<dbReference type="STRING" id="671065.MetMK1DRAFT_00028380"/>
<dbReference type="Gene3D" id="3.40.50.1100">
    <property type="match status" value="2"/>
</dbReference>
<keyword evidence="15" id="KW-1185">Reference proteome</keyword>
<dbReference type="GO" id="GO:0005737">
    <property type="term" value="C:cytoplasm"/>
    <property type="evidence" value="ECO:0007669"/>
    <property type="project" value="TreeGrafter"/>
</dbReference>
<proteinExistence type="inferred from homology"/>
<sequence length="422" mass="47297">MEFQEDLVPKYWYNIIPDLPKPLPPPRDPPDSEFSRIELLKRIMPKEVLRQQFTVERFVSIPEKVREAYINIGRPTPLLRARRLEEMLRTPARIYFKFEGATPTGSHKINTAIPQAYFSMEEGVNHLVTETGAGQWGTAVALASRMYGLESSIFMVRVSYEQKPQRRTIMQLYGAKVYSSPTSLTEYGKKLTSQNPDHPGSLGIAMSEAIEYAMTNGYKYLVGSVLDVVVLHQSVIGLETINQLRNLDEEPDVLIGCVGGGSNFGGFVFPFIGAQKGTKYIAVGSFEVPKFSRGTYNYDFPDSAGLLPLIKMITLGKDYVPPPIYSGGLRYHGAAPSLSMLIKEGIVKWREYNEREIFEAAQTFLQAQGIVPAPESSHAIKAVIDEAREARVKNEKKVIVFNLSGHGLLDLPNYESMMKRMS</sequence>
<dbReference type="InterPro" id="IPR001926">
    <property type="entry name" value="TrpB-like_PALP"/>
</dbReference>
<keyword evidence="8 12" id="KW-0663">Pyridoxal phosphate</keyword>
<dbReference type="InterPro" id="IPR023026">
    <property type="entry name" value="Trp_synth_beta/beta-like"/>
</dbReference>
<dbReference type="HOGENOM" id="CLU_042858_1_0_2"/>
<comment type="pathway">
    <text evidence="3 12">Amino-acid biosynthesis; L-tryptophan biosynthesis; L-tryptophan from chorismate: step 5/5.</text>
</comment>
<evidence type="ECO:0000256" key="9">
    <source>
        <dbReference type="ARBA" id="ARBA00023141"/>
    </source>
</evidence>
<keyword evidence="7 12" id="KW-0822">Tryptophan biosynthesis</keyword>
<evidence type="ECO:0000256" key="2">
    <source>
        <dbReference type="ARBA" id="ARBA00002786"/>
    </source>
</evidence>
<dbReference type="InterPro" id="IPR006653">
    <property type="entry name" value="Trp_synth_b_CS"/>
</dbReference>
<dbReference type="SUPFAM" id="SSF53686">
    <property type="entry name" value="Tryptophan synthase beta subunit-like PLP-dependent enzymes"/>
    <property type="match status" value="1"/>
</dbReference>
<dbReference type="Proteomes" id="UP000003980">
    <property type="component" value="Unassembled WGS sequence"/>
</dbReference>
<evidence type="ECO:0000256" key="11">
    <source>
        <dbReference type="ARBA" id="ARBA00049047"/>
    </source>
</evidence>
<keyword evidence="9 12" id="KW-0057">Aromatic amino acid biosynthesis</keyword>
<dbReference type="OrthoDB" id="371827at2157"/>
<comment type="similarity">
    <text evidence="4 12">Belongs to the TrpB family.</text>
</comment>
<name>H2C8D0_9CREN</name>
<dbReference type="EMBL" id="JH597770">
    <property type="protein sequence ID" value="EHP68406.1"/>
    <property type="molecule type" value="Genomic_DNA"/>
</dbReference>
<evidence type="ECO:0000256" key="12">
    <source>
        <dbReference type="HAMAP-Rule" id="MF_00133"/>
    </source>
</evidence>
<dbReference type="NCBIfam" id="NF009057">
    <property type="entry name" value="PRK12391.1"/>
    <property type="match status" value="1"/>
</dbReference>
<dbReference type="PANTHER" id="PTHR48077:SF6">
    <property type="entry name" value="TRYPTOPHAN SYNTHASE"/>
    <property type="match status" value="1"/>
</dbReference>
<evidence type="ECO:0000256" key="6">
    <source>
        <dbReference type="ARBA" id="ARBA00022605"/>
    </source>
</evidence>
<evidence type="ECO:0000256" key="5">
    <source>
        <dbReference type="ARBA" id="ARBA00011270"/>
    </source>
</evidence>
<gene>
    <name evidence="12" type="primary">trpB</name>
    <name evidence="14" type="ORF">MetMK1DRAFT_00028380</name>
</gene>
<dbReference type="InterPro" id="IPR036052">
    <property type="entry name" value="TrpB-like_PALP_sf"/>
</dbReference>
<evidence type="ECO:0000313" key="15">
    <source>
        <dbReference type="Proteomes" id="UP000003980"/>
    </source>
</evidence>
<dbReference type="InterPro" id="IPR006316">
    <property type="entry name" value="Trp_synth_b-like"/>
</dbReference>
<keyword evidence="10 12" id="KW-0456">Lyase</keyword>
<feature type="modified residue" description="N6-(pyridoxal phosphate)lysine" evidence="12">
    <location>
        <position position="108"/>
    </location>
</feature>
<dbReference type="Pfam" id="PF00291">
    <property type="entry name" value="PALP"/>
    <property type="match status" value="1"/>
</dbReference>
<dbReference type="EC" id="4.2.1.20" evidence="12"/>
<dbReference type="eggNOG" id="arCOG01432">
    <property type="taxonomic scope" value="Archaea"/>
</dbReference>
<dbReference type="PIRSF" id="PIRSF500824">
    <property type="entry name" value="TrpB_prok"/>
    <property type="match status" value="1"/>
</dbReference>
<dbReference type="GO" id="GO:0030170">
    <property type="term" value="F:pyridoxal phosphate binding"/>
    <property type="evidence" value="ECO:0007669"/>
    <property type="project" value="InterPro"/>
</dbReference>
<organism evidence="14 15">
    <name type="scientific">Metallosphaera yellowstonensis MK1</name>
    <dbReference type="NCBI Taxonomy" id="671065"/>
    <lineage>
        <taxon>Archaea</taxon>
        <taxon>Thermoproteota</taxon>
        <taxon>Thermoprotei</taxon>
        <taxon>Sulfolobales</taxon>
        <taxon>Sulfolobaceae</taxon>
        <taxon>Metallosphaera</taxon>
    </lineage>
</organism>
<evidence type="ECO:0000256" key="10">
    <source>
        <dbReference type="ARBA" id="ARBA00023239"/>
    </source>
</evidence>
<comment type="cofactor">
    <cofactor evidence="1 12">
        <name>pyridoxal 5'-phosphate</name>
        <dbReference type="ChEBI" id="CHEBI:597326"/>
    </cofactor>
</comment>
<dbReference type="GO" id="GO:0052684">
    <property type="term" value="F:L-serine hydro-lyase (adding indole, L-tryptophan-forming) activity"/>
    <property type="evidence" value="ECO:0007669"/>
    <property type="project" value="TreeGrafter"/>
</dbReference>
<evidence type="ECO:0000256" key="3">
    <source>
        <dbReference type="ARBA" id="ARBA00004733"/>
    </source>
</evidence>
<feature type="domain" description="Tryptophan synthase beta chain-like PALP" evidence="13">
    <location>
        <begin position="73"/>
        <end position="405"/>
    </location>
</feature>
<evidence type="ECO:0000256" key="1">
    <source>
        <dbReference type="ARBA" id="ARBA00001933"/>
    </source>
</evidence>
<dbReference type="RefSeq" id="WP_009074776.1">
    <property type="nucleotide sequence ID" value="NZ_JH597770.1"/>
</dbReference>
<evidence type="ECO:0000259" key="13">
    <source>
        <dbReference type="Pfam" id="PF00291"/>
    </source>
</evidence>
<dbReference type="PIRSF" id="PIRSF001413">
    <property type="entry name" value="Trp_syn_beta"/>
    <property type="match status" value="1"/>
</dbReference>
<evidence type="ECO:0000256" key="8">
    <source>
        <dbReference type="ARBA" id="ARBA00022898"/>
    </source>
</evidence>